<dbReference type="InterPro" id="IPR001623">
    <property type="entry name" value="DnaJ_domain"/>
</dbReference>
<evidence type="ECO:0000256" key="10">
    <source>
        <dbReference type="ARBA" id="ARBA00023004"/>
    </source>
</evidence>
<evidence type="ECO:0000256" key="3">
    <source>
        <dbReference type="ARBA" id="ARBA00004496"/>
    </source>
</evidence>
<feature type="domain" description="J" evidence="12">
    <location>
        <begin position="5"/>
        <end position="80"/>
    </location>
</feature>
<dbReference type="CDD" id="cd06257">
    <property type="entry name" value="DnaJ"/>
    <property type="match status" value="1"/>
</dbReference>
<evidence type="ECO:0000259" key="13">
    <source>
        <dbReference type="PROSITE" id="PS51074"/>
    </source>
</evidence>
<comment type="function">
    <text evidence="1">Required for the first step of diphthamide biosynthesis, the transfer of 3-amino-3-carboxypropyl from S-adenosyl-L-methionine to a histidine residue. Diphthamide is a post-translational modification of histidine which occurs in elongation factor 2.</text>
</comment>
<dbReference type="EMBL" id="MU253975">
    <property type="protein sequence ID" value="KAG9243458.1"/>
    <property type="molecule type" value="Genomic_DNA"/>
</dbReference>
<comment type="subcellular location">
    <subcellularLocation>
        <location evidence="3">Cytoplasm</location>
    </subcellularLocation>
    <subcellularLocation>
        <location evidence="2">Nucleus</location>
    </subcellularLocation>
</comment>
<evidence type="ECO:0000256" key="6">
    <source>
        <dbReference type="ARBA" id="ARBA00021797"/>
    </source>
</evidence>
<keyword evidence="10" id="KW-0408">Iron</keyword>
<dbReference type="InterPro" id="IPR036671">
    <property type="entry name" value="DPH_MB_sf"/>
</dbReference>
<gene>
    <name evidence="14" type="ORF">BJ878DRAFT_423560</name>
</gene>
<dbReference type="Proteomes" id="UP000887226">
    <property type="component" value="Unassembled WGS sequence"/>
</dbReference>
<evidence type="ECO:0000256" key="9">
    <source>
        <dbReference type="ARBA" id="ARBA00022833"/>
    </source>
</evidence>
<keyword evidence="8" id="KW-0479">Metal-binding</keyword>
<reference evidence="14" key="1">
    <citation type="journal article" date="2021" name="IMA Fungus">
        <title>Genomic characterization of three marine fungi, including Emericellopsis atlantica sp. nov. with signatures of a generalist lifestyle and marine biomass degradation.</title>
        <authorList>
            <person name="Hagestad O.C."/>
            <person name="Hou L."/>
            <person name="Andersen J.H."/>
            <person name="Hansen E.H."/>
            <person name="Altermark B."/>
            <person name="Li C."/>
            <person name="Kuhnert E."/>
            <person name="Cox R.J."/>
            <person name="Crous P.W."/>
            <person name="Spatafora J.W."/>
            <person name="Lail K."/>
            <person name="Amirebrahimi M."/>
            <person name="Lipzen A."/>
            <person name="Pangilinan J."/>
            <person name="Andreopoulos W."/>
            <person name="Hayes R.D."/>
            <person name="Ng V."/>
            <person name="Grigoriev I.V."/>
            <person name="Jackson S.A."/>
            <person name="Sutton T.D.S."/>
            <person name="Dobson A.D.W."/>
            <person name="Rama T."/>
        </authorList>
    </citation>
    <scope>NUCLEOTIDE SEQUENCE</scope>
    <source>
        <strain evidence="14">TRa3180A</strain>
    </source>
</reference>
<dbReference type="GO" id="GO:0017183">
    <property type="term" value="P:protein histidyl modification to diphthamide"/>
    <property type="evidence" value="ECO:0007669"/>
    <property type="project" value="InterPro"/>
</dbReference>
<dbReference type="InterPro" id="IPR036869">
    <property type="entry name" value="J_dom_sf"/>
</dbReference>
<keyword evidence="11" id="KW-0539">Nucleus</keyword>
<dbReference type="Pfam" id="PF00226">
    <property type="entry name" value="DnaJ"/>
    <property type="match status" value="1"/>
</dbReference>
<dbReference type="PROSITE" id="PS50076">
    <property type="entry name" value="DNAJ_2"/>
    <property type="match status" value="1"/>
</dbReference>
<dbReference type="InterPro" id="IPR044248">
    <property type="entry name" value="DPH3/4-like"/>
</dbReference>
<comment type="pathway">
    <text evidence="4">Protein modification; peptidyl-diphthamide biosynthesis.</text>
</comment>
<dbReference type="SUPFAM" id="SSF46565">
    <property type="entry name" value="Chaperone J-domain"/>
    <property type="match status" value="1"/>
</dbReference>
<evidence type="ECO:0000256" key="4">
    <source>
        <dbReference type="ARBA" id="ARBA00005156"/>
    </source>
</evidence>
<keyword evidence="9" id="KW-0862">Zinc</keyword>
<dbReference type="AlphaFoldDB" id="A0A9P7Z0R5"/>
<keyword evidence="15" id="KW-1185">Reference proteome</keyword>
<dbReference type="GO" id="GO:0046872">
    <property type="term" value="F:metal ion binding"/>
    <property type="evidence" value="ECO:0007669"/>
    <property type="project" value="UniProtKB-KW"/>
</dbReference>
<evidence type="ECO:0000256" key="2">
    <source>
        <dbReference type="ARBA" id="ARBA00004123"/>
    </source>
</evidence>
<feature type="domain" description="DPH-type MB" evidence="13">
    <location>
        <begin position="98"/>
        <end position="164"/>
    </location>
</feature>
<evidence type="ECO:0000313" key="14">
    <source>
        <dbReference type="EMBL" id="KAG9243458.1"/>
    </source>
</evidence>
<dbReference type="PANTHER" id="PTHR21454:SF46">
    <property type="entry name" value="DIPHTHAMIDE BIOSYNTHESIS PROTEIN 4"/>
    <property type="match status" value="1"/>
</dbReference>
<dbReference type="Gene3D" id="3.10.660.10">
    <property type="entry name" value="DPH Zinc finger"/>
    <property type="match status" value="1"/>
</dbReference>
<dbReference type="PROSITE" id="PS51074">
    <property type="entry name" value="DPH_MB"/>
    <property type="match status" value="1"/>
</dbReference>
<dbReference type="SUPFAM" id="SSF144217">
    <property type="entry name" value="CSL zinc finger"/>
    <property type="match status" value="1"/>
</dbReference>
<evidence type="ECO:0000256" key="7">
    <source>
        <dbReference type="ARBA" id="ARBA00022490"/>
    </source>
</evidence>
<dbReference type="Pfam" id="PF05207">
    <property type="entry name" value="Zn_ribbon_CSL"/>
    <property type="match status" value="1"/>
</dbReference>
<dbReference type="Gene3D" id="1.10.287.110">
    <property type="entry name" value="DnaJ domain"/>
    <property type="match status" value="1"/>
</dbReference>
<comment type="caution">
    <text evidence="14">The sequence shown here is derived from an EMBL/GenBank/DDBJ whole genome shotgun (WGS) entry which is preliminary data.</text>
</comment>
<evidence type="ECO:0000256" key="1">
    <source>
        <dbReference type="ARBA" id="ARBA00003474"/>
    </source>
</evidence>
<dbReference type="GO" id="GO:0005634">
    <property type="term" value="C:nucleus"/>
    <property type="evidence" value="ECO:0007669"/>
    <property type="project" value="UniProtKB-SubCell"/>
</dbReference>
<evidence type="ECO:0000313" key="15">
    <source>
        <dbReference type="Proteomes" id="UP000887226"/>
    </source>
</evidence>
<name>A0A9P7Z0R5_9HELO</name>
<dbReference type="PANTHER" id="PTHR21454">
    <property type="entry name" value="DPH3 HOMOLOG-RELATED"/>
    <property type="match status" value="1"/>
</dbReference>
<accession>A0A9P7Z0R5</accession>
<dbReference type="OrthoDB" id="445556at2759"/>
<evidence type="ECO:0000256" key="8">
    <source>
        <dbReference type="ARBA" id="ARBA00022723"/>
    </source>
</evidence>
<sequence>MASPTYYDILSLPSTLRTSSPIPTQTLRSAYRRALLQNHPDKFSPSRLSKPSKSYTIDQITHAFTVLCSPEARAEYDLQLQCYKQGDREGGRGGEKANVEIVDLDDLRSEGGLEGKGEVWWRECRCGDEKGFEVREEDLERFEAEGEVLVGCKRCSLWLRVLFGVVDS</sequence>
<protein>
    <recommendedName>
        <fullName evidence="6">Diphthamide biosynthesis protein 4</fullName>
    </recommendedName>
</protein>
<dbReference type="SMART" id="SM00271">
    <property type="entry name" value="DnaJ"/>
    <property type="match status" value="1"/>
</dbReference>
<proteinExistence type="inferred from homology"/>
<dbReference type="GO" id="GO:0005737">
    <property type="term" value="C:cytoplasm"/>
    <property type="evidence" value="ECO:0007669"/>
    <property type="project" value="UniProtKB-SubCell"/>
</dbReference>
<keyword evidence="7" id="KW-0963">Cytoplasm</keyword>
<comment type="similarity">
    <text evidence="5">Belongs to the DPH4 family.</text>
</comment>
<organism evidence="14 15">
    <name type="scientific">Calycina marina</name>
    <dbReference type="NCBI Taxonomy" id="1763456"/>
    <lineage>
        <taxon>Eukaryota</taxon>
        <taxon>Fungi</taxon>
        <taxon>Dikarya</taxon>
        <taxon>Ascomycota</taxon>
        <taxon>Pezizomycotina</taxon>
        <taxon>Leotiomycetes</taxon>
        <taxon>Helotiales</taxon>
        <taxon>Pezizellaceae</taxon>
        <taxon>Calycina</taxon>
    </lineage>
</organism>
<dbReference type="InterPro" id="IPR007872">
    <property type="entry name" value="DPH_MB_dom"/>
</dbReference>
<evidence type="ECO:0000259" key="12">
    <source>
        <dbReference type="PROSITE" id="PS50076"/>
    </source>
</evidence>
<evidence type="ECO:0000256" key="11">
    <source>
        <dbReference type="ARBA" id="ARBA00023242"/>
    </source>
</evidence>
<evidence type="ECO:0000256" key="5">
    <source>
        <dbReference type="ARBA" id="ARBA00006169"/>
    </source>
</evidence>